<keyword evidence="1" id="KW-0472">Membrane</keyword>
<organism evidence="2 3">
    <name type="scientific">Candidatus Avidehalobacter gallistercoris</name>
    <dbReference type="NCBI Taxonomy" id="2840694"/>
    <lineage>
        <taxon>Bacteria</taxon>
        <taxon>Bacillati</taxon>
        <taxon>Bacillota</taxon>
        <taxon>Clostridia</taxon>
        <taxon>Eubacteriales</taxon>
        <taxon>Peptococcaceae</taxon>
        <taxon>Peptococcaceae incertae sedis</taxon>
        <taxon>Candidatus Avidehalobacter</taxon>
    </lineage>
</organism>
<sequence length="65" mass="7112">MDVSLIFFLAGLAIAVTVINALLKQAGREEYSYLVLLAGLVIALLQVLPLVLSLFNEVQSVFNLY</sequence>
<evidence type="ECO:0000313" key="2">
    <source>
        <dbReference type="EMBL" id="HIU10730.1"/>
    </source>
</evidence>
<dbReference type="NCBIfam" id="TIGR02848">
    <property type="entry name" value="spore_III_AC"/>
    <property type="match status" value="1"/>
</dbReference>
<feature type="transmembrane region" description="Helical" evidence="1">
    <location>
        <begin position="6"/>
        <end position="23"/>
    </location>
</feature>
<protein>
    <submittedName>
        <fullName evidence="2">Stage III sporulation protein AC</fullName>
    </submittedName>
</protein>
<proteinExistence type="predicted"/>
<accession>A0A9D1HL39</accession>
<evidence type="ECO:0000313" key="3">
    <source>
        <dbReference type="Proteomes" id="UP000824124"/>
    </source>
</evidence>
<dbReference type="AlphaFoldDB" id="A0A9D1HL39"/>
<evidence type="ECO:0000256" key="1">
    <source>
        <dbReference type="SAM" id="Phobius"/>
    </source>
</evidence>
<dbReference type="InterPro" id="IPR025664">
    <property type="entry name" value="Spore_III_AC/AD"/>
</dbReference>
<reference evidence="2" key="1">
    <citation type="submission" date="2020-10" db="EMBL/GenBank/DDBJ databases">
        <authorList>
            <person name="Gilroy R."/>
        </authorList>
    </citation>
    <scope>NUCLEOTIDE SEQUENCE</scope>
    <source>
        <strain evidence="2">2830</strain>
    </source>
</reference>
<dbReference type="Proteomes" id="UP000824124">
    <property type="component" value="Unassembled WGS sequence"/>
</dbReference>
<dbReference type="InterPro" id="IPR009570">
    <property type="entry name" value="Spore_III_AC"/>
</dbReference>
<keyword evidence="1" id="KW-1133">Transmembrane helix</keyword>
<dbReference type="Pfam" id="PF06686">
    <property type="entry name" value="SpoIIIAC"/>
    <property type="match status" value="1"/>
</dbReference>
<name>A0A9D1HL39_9FIRM</name>
<keyword evidence="1" id="KW-0812">Transmembrane</keyword>
<gene>
    <name evidence="2" type="primary">spoIIIAC</name>
    <name evidence="2" type="ORF">IAB00_05775</name>
</gene>
<dbReference type="EMBL" id="DVMH01000029">
    <property type="protein sequence ID" value="HIU10730.1"/>
    <property type="molecule type" value="Genomic_DNA"/>
</dbReference>
<comment type="caution">
    <text evidence="2">The sequence shown here is derived from an EMBL/GenBank/DDBJ whole genome shotgun (WGS) entry which is preliminary data.</text>
</comment>
<feature type="transmembrane region" description="Helical" evidence="1">
    <location>
        <begin position="35"/>
        <end position="55"/>
    </location>
</feature>
<reference evidence="2" key="2">
    <citation type="journal article" date="2021" name="PeerJ">
        <title>Extensive microbial diversity within the chicken gut microbiome revealed by metagenomics and culture.</title>
        <authorList>
            <person name="Gilroy R."/>
            <person name="Ravi A."/>
            <person name="Getino M."/>
            <person name="Pursley I."/>
            <person name="Horton D.L."/>
            <person name="Alikhan N.F."/>
            <person name="Baker D."/>
            <person name="Gharbi K."/>
            <person name="Hall N."/>
            <person name="Watson M."/>
            <person name="Adriaenssens E.M."/>
            <person name="Foster-Nyarko E."/>
            <person name="Jarju S."/>
            <person name="Secka A."/>
            <person name="Antonio M."/>
            <person name="Oren A."/>
            <person name="Chaudhuri R.R."/>
            <person name="La Ragione R."/>
            <person name="Hildebrand F."/>
            <person name="Pallen M.J."/>
        </authorList>
    </citation>
    <scope>NUCLEOTIDE SEQUENCE</scope>
    <source>
        <strain evidence="2">2830</strain>
    </source>
</reference>